<organism evidence="2 3">
    <name type="scientific">Cronartium quercuum f. sp. fusiforme G11</name>
    <dbReference type="NCBI Taxonomy" id="708437"/>
    <lineage>
        <taxon>Eukaryota</taxon>
        <taxon>Fungi</taxon>
        <taxon>Dikarya</taxon>
        <taxon>Basidiomycota</taxon>
        <taxon>Pucciniomycotina</taxon>
        <taxon>Pucciniomycetes</taxon>
        <taxon>Pucciniales</taxon>
        <taxon>Coleosporiaceae</taxon>
        <taxon>Cronartium</taxon>
    </lineage>
</organism>
<keyword evidence="1" id="KW-1133">Transmembrane helix</keyword>
<accession>A0A9P6TEF3</accession>
<proteinExistence type="predicted"/>
<reference evidence="2" key="1">
    <citation type="submission" date="2013-11" db="EMBL/GenBank/DDBJ databases">
        <title>Genome sequence of the fusiform rust pathogen reveals effectors for host alternation and coevolution with pine.</title>
        <authorList>
            <consortium name="DOE Joint Genome Institute"/>
            <person name="Smith K."/>
            <person name="Pendleton A."/>
            <person name="Kubisiak T."/>
            <person name="Anderson C."/>
            <person name="Salamov A."/>
            <person name="Aerts A."/>
            <person name="Riley R."/>
            <person name="Clum A."/>
            <person name="Lindquist E."/>
            <person name="Ence D."/>
            <person name="Campbell M."/>
            <person name="Kronenberg Z."/>
            <person name="Feau N."/>
            <person name="Dhillon B."/>
            <person name="Hamelin R."/>
            <person name="Burleigh J."/>
            <person name="Smith J."/>
            <person name="Yandell M."/>
            <person name="Nelson C."/>
            <person name="Grigoriev I."/>
            <person name="Davis J."/>
        </authorList>
    </citation>
    <scope>NUCLEOTIDE SEQUENCE</scope>
    <source>
        <strain evidence="2">G11</strain>
    </source>
</reference>
<evidence type="ECO:0000256" key="1">
    <source>
        <dbReference type="SAM" id="Phobius"/>
    </source>
</evidence>
<dbReference type="Proteomes" id="UP000886653">
    <property type="component" value="Unassembled WGS sequence"/>
</dbReference>
<keyword evidence="3" id="KW-1185">Reference proteome</keyword>
<dbReference type="OrthoDB" id="3561256at2759"/>
<keyword evidence="1" id="KW-0472">Membrane</keyword>
<dbReference type="EMBL" id="MU167245">
    <property type="protein sequence ID" value="KAG0147683.1"/>
    <property type="molecule type" value="Genomic_DNA"/>
</dbReference>
<protein>
    <submittedName>
        <fullName evidence="2">Uncharacterized protein</fullName>
    </submittedName>
</protein>
<feature type="non-terminal residue" evidence="2">
    <location>
        <position position="1"/>
    </location>
</feature>
<gene>
    <name evidence="2" type="ORF">CROQUDRAFT_42561</name>
</gene>
<keyword evidence="1" id="KW-0812">Transmembrane</keyword>
<dbReference type="AlphaFoldDB" id="A0A9P6TEF3"/>
<evidence type="ECO:0000313" key="3">
    <source>
        <dbReference type="Proteomes" id="UP000886653"/>
    </source>
</evidence>
<comment type="caution">
    <text evidence="2">The sequence shown here is derived from an EMBL/GenBank/DDBJ whole genome shotgun (WGS) entry which is preliminary data.</text>
</comment>
<sequence>QRHWLSWLPLAKFAFNNSTSASTGLTPFFATLGLVLPLWLQWYCEQTSLYPTYKTSKAT</sequence>
<evidence type="ECO:0000313" key="2">
    <source>
        <dbReference type="EMBL" id="KAG0147683.1"/>
    </source>
</evidence>
<feature type="transmembrane region" description="Helical" evidence="1">
    <location>
        <begin position="20"/>
        <end position="40"/>
    </location>
</feature>
<name>A0A9P6TEF3_9BASI</name>